<dbReference type="InterPro" id="IPR046956">
    <property type="entry name" value="RLP23-like"/>
</dbReference>
<dbReference type="SUPFAM" id="SSF52058">
    <property type="entry name" value="L domain-like"/>
    <property type="match status" value="2"/>
</dbReference>
<dbReference type="InterPro" id="IPR032675">
    <property type="entry name" value="LRR_dom_sf"/>
</dbReference>
<evidence type="ECO:0000256" key="6">
    <source>
        <dbReference type="ARBA" id="ARBA00022729"/>
    </source>
</evidence>
<dbReference type="PANTHER" id="PTHR48063:SF90">
    <property type="entry name" value="OS11G0565920 PROTEIN"/>
    <property type="match status" value="1"/>
</dbReference>
<dbReference type="OrthoDB" id="1060944at2759"/>
<evidence type="ECO:0000256" key="9">
    <source>
        <dbReference type="ARBA" id="ARBA00023136"/>
    </source>
</evidence>
<evidence type="ECO:0000256" key="10">
    <source>
        <dbReference type="ARBA" id="ARBA00023180"/>
    </source>
</evidence>
<comment type="subcellular location">
    <subcellularLocation>
        <location evidence="1">Cell membrane</location>
        <topology evidence="1">Single-pass type I membrane protein</topology>
    </subcellularLocation>
</comment>
<dbReference type="AlphaFoldDB" id="A0A834YPW0"/>
<dbReference type="InterPro" id="IPR003591">
    <property type="entry name" value="Leu-rich_rpt_typical-subtyp"/>
</dbReference>
<keyword evidence="6" id="KW-0732">Signal</keyword>
<keyword evidence="10" id="KW-0325">Glycoprotein</keyword>
<organism evidence="12 13">
    <name type="scientific">Tetracentron sinense</name>
    <name type="common">Spur-leaf</name>
    <dbReference type="NCBI Taxonomy" id="13715"/>
    <lineage>
        <taxon>Eukaryota</taxon>
        <taxon>Viridiplantae</taxon>
        <taxon>Streptophyta</taxon>
        <taxon>Embryophyta</taxon>
        <taxon>Tracheophyta</taxon>
        <taxon>Spermatophyta</taxon>
        <taxon>Magnoliopsida</taxon>
        <taxon>Trochodendrales</taxon>
        <taxon>Trochodendraceae</taxon>
        <taxon>Tetracentron</taxon>
    </lineage>
</organism>
<reference evidence="12 13" key="1">
    <citation type="submission" date="2020-04" db="EMBL/GenBank/DDBJ databases">
        <title>Plant Genome Project.</title>
        <authorList>
            <person name="Zhang R.-G."/>
        </authorList>
    </citation>
    <scope>NUCLEOTIDE SEQUENCE [LARGE SCALE GENOMIC DNA]</scope>
    <source>
        <strain evidence="12">YNK0</strain>
        <tissue evidence="12">Leaf</tissue>
    </source>
</reference>
<dbReference type="PROSITE" id="PS51450">
    <property type="entry name" value="LRR"/>
    <property type="match status" value="2"/>
</dbReference>
<name>A0A834YPW0_TETSI</name>
<gene>
    <name evidence="12" type="ORF">HHK36_022462</name>
</gene>
<dbReference type="Proteomes" id="UP000655225">
    <property type="component" value="Unassembled WGS sequence"/>
</dbReference>
<keyword evidence="9 11" id="KW-0472">Membrane</keyword>
<dbReference type="Pfam" id="PF00560">
    <property type="entry name" value="LRR_1"/>
    <property type="match status" value="10"/>
</dbReference>
<evidence type="ECO:0000313" key="12">
    <source>
        <dbReference type="EMBL" id="KAF8392120.1"/>
    </source>
</evidence>
<evidence type="ECO:0000256" key="1">
    <source>
        <dbReference type="ARBA" id="ARBA00004251"/>
    </source>
</evidence>
<dbReference type="PRINTS" id="PR00019">
    <property type="entry name" value="LEURICHRPT"/>
</dbReference>
<evidence type="ECO:0000256" key="11">
    <source>
        <dbReference type="SAM" id="Phobius"/>
    </source>
</evidence>
<keyword evidence="13" id="KW-1185">Reference proteome</keyword>
<dbReference type="SMART" id="SM00369">
    <property type="entry name" value="LRR_TYP"/>
    <property type="match status" value="7"/>
</dbReference>
<accession>A0A834YPW0</accession>
<comment type="similarity">
    <text evidence="2">Belongs to the RLP family.</text>
</comment>
<evidence type="ECO:0000256" key="3">
    <source>
        <dbReference type="ARBA" id="ARBA00022475"/>
    </source>
</evidence>
<evidence type="ECO:0000313" key="13">
    <source>
        <dbReference type="Proteomes" id="UP000655225"/>
    </source>
</evidence>
<dbReference type="EMBL" id="JABCRI010000016">
    <property type="protein sequence ID" value="KAF8392120.1"/>
    <property type="molecule type" value="Genomic_DNA"/>
</dbReference>
<keyword evidence="4" id="KW-0433">Leucine-rich repeat</keyword>
<dbReference type="Gene3D" id="3.80.10.10">
    <property type="entry name" value="Ribonuclease Inhibitor"/>
    <property type="match status" value="1"/>
</dbReference>
<feature type="transmembrane region" description="Helical" evidence="11">
    <location>
        <begin position="434"/>
        <end position="457"/>
    </location>
</feature>
<evidence type="ECO:0000256" key="8">
    <source>
        <dbReference type="ARBA" id="ARBA00022989"/>
    </source>
</evidence>
<evidence type="ECO:0000256" key="2">
    <source>
        <dbReference type="ARBA" id="ARBA00009592"/>
    </source>
</evidence>
<evidence type="ECO:0000256" key="7">
    <source>
        <dbReference type="ARBA" id="ARBA00022737"/>
    </source>
</evidence>
<dbReference type="FunFam" id="3.80.10.10:FF:000111">
    <property type="entry name" value="LRR receptor-like serine/threonine-protein kinase ERECTA"/>
    <property type="match status" value="1"/>
</dbReference>
<dbReference type="FunFam" id="3.80.10.10:FF:000095">
    <property type="entry name" value="LRR receptor-like serine/threonine-protein kinase GSO1"/>
    <property type="match status" value="1"/>
</dbReference>
<keyword evidence="3" id="KW-1003">Cell membrane</keyword>
<comment type="caution">
    <text evidence="12">The sequence shown here is derived from an EMBL/GenBank/DDBJ whole genome shotgun (WGS) entry which is preliminary data.</text>
</comment>
<dbReference type="PANTHER" id="PTHR48063">
    <property type="entry name" value="LRR RECEPTOR-LIKE KINASE"/>
    <property type="match status" value="1"/>
</dbReference>
<proteinExistence type="inferred from homology"/>
<dbReference type="OMA" id="HEDAFEM"/>
<keyword evidence="8 11" id="KW-1133">Transmembrane helix</keyword>
<evidence type="ECO:0000256" key="5">
    <source>
        <dbReference type="ARBA" id="ARBA00022692"/>
    </source>
</evidence>
<protein>
    <submittedName>
        <fullName evidence="12">Uncharacterized protein</fullName>
    </submittedName>
</protein>
<keyword evidence="5 11" id="KW-0812">Transmembrane</keyword>
<sequence length="494" mass="54755">MASNSKGDYLAYISLNNVGISDDIPDWVWMLSSMEYLYLSDNQIRGRLLNSLKLPYGSDANLRCSKLTSLVLANNLLWGPIPENIGEIMPRLTELDLSGNFLNGSIPSSIGILKDLEALILSDNCLAGELPGFWKDLKHLQHLDLANNHLTGSIPSSMGFLHSLHVLLLSNNNLNGELPSSLQNCTNLERIDLGENKFSGKLPTWMGELSLSILRLRVNFFSGNIPRQLCRLSNLHILDLAHNNLSGSIPHCLGNLTGFVSTPESSEVYVKLEQILVVTKGKEQEYRNILYLVKTIDLSRNDLSGKIPEEIMSLLQLGTLNLSMNRLTGKIPEKIGNLKMLETLDFSINQLSGSIPQSLSSLTFLSHLNLSYNNLSGKIPSGNQLQTLNDSSMYKGNQLCGPPLVTKCPGGDEASQGPSSIGGDGEDRDGYEMLWFYASMALGFVVGFWGVCGTLLIKKTWRHAYFRFFNDMKDRLFVVVAVNVARLKRKMELE</sequence>
<evidence type="ECO:0000256" key="4">
    <source>
        <dbReference type="ARBA" id="ARBA00022614"/>
    </source>
</evidence>
<dbReference type="InterPro" id="IPR001611">
    <property type="entry name" value="Leu-rich_rpt"/>
</dbReference>
<dbReference type="GO" id="GO:0005886">
    <property type="term" value="C:plasma membrane"/>
    <property type="evidence" value="ECO:0007669"/>
    <property type="project" value="UniProtKB-SubCell"/>
</dbReference>
<keyword evidence="7" id="KW-0677">Repeat</keyword>